<protein>
    <recommendedName>
        <fullName evidence="2">Anti-sigma K factor RskA C-terminal domain-containing protein</fullName>
    </recommendedName>
</protein>
<evidence type="ECO:0000259" key="2">
    <source>
        <dbReference type="Pfam" id="PF10099"/>
    </source>
</evidence>
<dbReference type="PANTHER" id="PTHR37461">
    <property type="entry name" value="ANTI-SIGMA-K FACTOR RSKA"/>
    <property type="match status" value="1"/>
</dbReference>
<dbReference type="InterPro" id="IPR018764">
    <property type="entry name" value="RskA_C"/>
</dbReference>
<sequence length="256" mass="26426">MLAAELALGVLDGPERAAALRRLLAEPAFGRDVDEWRERLAPLIDTVPEQAPPATLWPRIEKRIDGGGEARALKASVTRWRSFTAAASLVAASAIGWIAINPARAPDGVRPPVAVEGAADEAADPRLAQREPSAVAPARGKAARGPMMIAQLAPPELQPMAMAMAAVMPDGALKIAPGPMAGEGKSAELWVIPAGGQPVSLGLVRPGEMNTLTIRAEIRPMINGEATLAISIEPAGGSPTGQPTGPVVAAGRVTRI</sequence>
<dbReference type="PANTHER" id="PTHR37461:SF1">
    <property type="entry name" value="ANTI-SIGMA-K FACTOR RSKA"/>
    <property type="match status" value="1"/>
</dbReference>
<feature type="region of interest" description="Disordered" evidence="1">
    <location>
        <begin position="120"/>
        <end position="140"/>
    </location>
</feature>
<dbReference type="PATRIC" id="fig|1123269.5.peg.5814"/>
<dbReference type="eggNOG" id="COG5343">
    <property type="taxonomic scope" value="Bacteria"/>
</dbReference>
<dbReference type="GO" id="GO:0005886">
    <property type="term" value="C:plasma membrane"/>
    <property type="evidence" value="ECO:0007669"/>
    <property type="project" value="InterPro"/>
</dbReference>
<accession>W0AHZ8</accession>
<dbReference type="EMBL" id="CP006644">
    <property type="protein sequence ID" value="AHE57494.1"/>
    <property type="molecule type" value="Genomic_DNA"/>
</dbReference>
<evidence type="ECO:0000313" key="3">
    <source>
        <dbReference type="EMBL" id="AHE57494.1"/>
    </source>
</evidence>
<reference evidence="3 4" key="1">
    <citation type="submission" date="2013-07" db="EMBL/GenBank/DDBJ databases">
        <title>Completed genome of Sphingomonas sanxanigenens NX02.</title>
        <authorList>
            <person name="Ma T."/>
            <person name="Huang H."/>
            <person name="Wu M."/>
            <person name="Li X."/>
            <person name="Li G."/>
        </authorList>
    </citation>
    <scope>NUCLEOTIDE SEQUENCE [LARGE SCALE GENOMIC DNA]</scope>
    <source>
        <strain evidence="3 4">NX02</strain>
    </source>
</reference>
<dbReference type="KEGG" id="ssan:NX02_29665"/>
<evidence type="ECO:0000256" key="1">
    <source>
        <dbReference type="SAM" id="MobiDB-lite"/>
    </source>
</evidence>
<dbReference type="Proteomes" id="UP000018851">
    <property type="component" value="Chromosome"/>
</dbReference>
<dbReference type="AlphaFoldDB" id="W0AHZ8"/>
<keyword evidence="4" id="KW-1185">Reference proteome</keyword>
<gene>
    <name evidence="3" type="ORF">NX02_29665</name>
</gene>
<organism evidence="3 4">
    <name type="scientific">Sphingomonas sanxanigenens DSM 19645 = NX02</name>
    <dbReference type="NCBI Taxonomy" id="1123269"/>
    <lineage>
        <taxon>Bacteria</taxon>
        <taxon>Pseudomonadati</taxon>
        <taxon>Pseudomonadota</taxon>
        <taxon>Alphaproteobacteria</taxon>
        <taxon>Sphingomonadales</taxon>
        <taxon>Sphingomonadaceae</taxon>
        <taxon>Sphingomonas</taxon>
    </lineage>
</organism>
<dbReference type="GO" id="GO:0016989">
    <property type="term" value="F:sigma factor antagonist activity"/>
    <property type="evidence" value="ECO:0007669"/>
    <property type="project" value="TreeGrafter"/>
</dbReference>
<proteinExistence type="predicted"/>
<dbReference type="Pfam" id="PF10099">
    <property type="entry name" value="RskA_C"/>
    <property type="match status" value="1"/>
</dbReference>
<dbReference type="STRING" id="1123269.NX02_29665"/>
<dbReference type="GO" id="GO:0006417">
    <property type="term" value="P:regulation of translation"/>
    <property type="evidence" value="ECO:0007669"/>
    <property type="project" value="TreeGrafter"/>
</dbReference>
<dbReference type="InterPro" id="IPR051474">
    <property type="entry name" value="Anti-sigma-K/W_factor"/>
</dbReference>
<feature type="domain" description="Anti-sigma K factor RskA C-terminal" evidence="2">
    <location>
        <begin position="84"/>
        <end position="247"/>
    </location>
</feature>
<name>W0AHZ8_9SPHN</name>
<evidence type="ECO:0000313" key="4">
    <source>
        <dbReference type="Proteomes" id="UP000018851"/>
    </source>
</evidence>
<dbReference type="HOGENOM" id="CLU_075065_0_0_5"/>